<sequence>MQGYLPSACRNLRPDQPATFSTRNLIKQRSAQPAIYSSSDLLRLHDHVIARACCEQRACCDHSFMRPREPAAAK</sequence>
<accession>A0AAW2WE42</accession>
<dbReference type="AlphaFoldDB" id="A0AAW2WE42"/>
<reference evidence="1" key="1">
    <citation type="submission" date="2020-06" db="EMBL/GenBank/DDBJ databases">
        <authorList>
            <person name="Li T."/>
            <person name="Hu X."/>
            <person name="Zhang T."/>
            <person name="Song X."/>
            <person name="Zhang H."/>
            <person name="Dai N."/>
            <person name="Sheng W."/>
            <person name="Hou X."/>
            <person name="Wei L."/>
        </authorList>
    </citation>
    <scope>NUCLEOTIDE SEQUENCE</scope>
    <source>
        <strain evidence="1">KEN1</strain>
        <tissue evidence="1">Leaf</tissue>
    </source>
</reference>
<dbReference type="EMBL" id="JACGWN010000008">
    <property type="protein sequence ID" value="KAL0439580.1"/>
    <property type="molecule type" value="Genomic_DNA"/>
</dbReference>
<reference evidence="1" key="2">
    <citation type="journal article" date="2024" name="Plant">
        <title>Genomic evolution and insights into agronomic trait innovations of Sesamum species.</title>
        <authorList>
            <person name="Miao H."/>
            <person name="Wang L."/>
            <person name="Qu L."/>
            <person name="Liu H."/>
            <person name="Sun Y."/>
            <person name="Le M."/>
            <person name="Wang Q."/>
            <person name="Wei S."/>
            <person name="Zheng Y."/>
            <person name="Lin W."/>
            <person name="Duan Y."/>
            <person name="Cao H."/>
            <person name="Xiong S."/>
            <person name="Wang X."/>
            <person name="Wei L."/>
            <person name="Li C."/>
            <person name="Ma Q."/>
            <person name="Ju M."/>
            <person name="Zhao R."/>
            <person name="Li G."/>
            <person name="Mu C."/>
            <person name="Tian Q."/>
            <person name="Mei H."/>
            <person name="Zhang T."/>
            <person name="Gao T."/>
            <person name="Zhang H."/>
        </authorList>
    </citation>
    <scope>NUCLEOTIDE SEQUENCE</scope>
    <source>
        <strain evidence="1">KEN1</strain>
    </source>
</reference>
<evidence type="ECO:0000313" key="1">
    <source>
        <dbReference type="EMBL" id="KAL0439580.1"/>
    </source>
</evidence>
<proteinExistence type="predicted"/>
<comment type="caution">
    <text evidence="1">The sequence shown here is derived from an EMBL/GenBank/DDBJ whole genome shotgun (WGS) entry which is preliminary data.</text>
</comment>
<name>A0AAW2WE42_9LAMI</name>
<protein>
    <submittedName>
        <fullName evidence="1">Uncharacterized protein</fullName>
    </submittedName>
</protein>
<gene>
    <name evidence="1" type="ORF">Slati_2441000</name>
</gene>
<organism evidence="1">
    <name type="scientific">Sesamum latifolium</name>
    <dbReference type="NCBI Taxonomy" id="2727402"/>
    <lineage>
        <taxon>Eukaryota</taxon>
        <taxon>Viridiplantae</taxon>
        <taxon>Streptophyta</taxon>
        <taxon>Embryophyta</taxon>
        <taxon>Tracheophyta</taxon>
        <taxon>Spermatophyta</taxon>
        <taxon>Magnoliopsida</taxon>
        <taxon>eudicotyledons</taxon>
        <taxon>Gunneridae</taxon>
        <taxon>Pentapetalae</taxon>
        <taxon>asterids</taxon>
        <taxon>lamiids</taxon>
        <taxon>Lamiales</taxon>
        <taxon>Pedaliaceae</taxon>
        <taxon>Sesamum</taxon>
    </lineage>
</organism>